<organism evidence="1">
    <name type="scientific">mine drainage metagenome</name>
    <dbReference type="NCBI Taxonomy" id="410659"/>
    <lineage>
        <taxon>unclassified sequences</taxon>
        <taxon>metagenomes</taxon>
        <taxon>ecological metagenomes</taxon>
    </lineage>
</organism>
<reference evidence="1" key="1">
    <citation type="submission" date="2016-10" db="EMBL/GenBank/DDBJ databases">
        <title>Sequence of Gallionella enrichment culture.</title>
        <authorList>
            <person name="Poehlein A."/>
            <person name="Muehling M."/>
            <person name="Daniel R."/>
        </authorList>
    </citation>
    <scope>NUCLEOTIDE SEQUENCE</scope>
</reference>
<gene>
    <name evidence="1" type="ORF">GALL_523250</name>
</gene>
<dbReference type="AlphaFoldDB" id="A0A1J5PF15"/>
<evidence type="ECO:0000313" key="1">
    <source>
        <dbReference type="EMBL" id="OIQ66108.1"/>
    </source>
</evidence>
<dbReference type="EMBL" id="MLJW01006831">
    <property type="protein sequence ID" value="OIQ66108.1"/>
    <property type="molecule type" value="Genomic_DNA"/>
</dbReference>
<comment type="caution">
    <text evidence="1">The sequence shown here is derived from an EMBL/GenBank/DDBJ whole genome shotgun (WGS) entry which is preliminary data.</text>
</comment>
<protein>
    <submittedName>
        <fullName evidence="1">Uncharacterized protein</fullName>
    </submittedName>
</protein>
<dbReference type="Gene3D" id="3.30.70.560">
    <property type="entry name" value="7,8-Dihydro-6-hydroxymethylpterin-pyrophosphokinase HPPK"/>
    <property type="match status" value="1"/>
</dbReference>
<dbReference type="SUPFAM" id="SSF55083">
    <property type="entry name" value="6-hydroxymethyl-7,8-dihydropterin pyrophosphokinase, HPPK"/>
    <property type="match status" value="1"/>
</dbReference>
<accession>A0A1J5PF15</accession>
<name>A0A1J5PF15_9ZZZZ</name>
<dbReference type="InterPro" id="IPR035907">
    <property type="entry name" value="Hppk_sf"/>
</dbReference>
<sequence length="48" mass="5244">MHLRAFVLAPLAEIAPHWRLADGEPAAAAARRLCAQGQRVSRGEPLLR</sequence>
<proteinExistence type="predicted"/>